<protein>
    <submittedName>
        <fullName evidence="1">Uncharacterized protein</fullName>
    </submittedName>
</protein>
<gene>
    <name evidence="1" type="ORF">KIL84_017564</name>
</gene>
<reference evidence="1" key="1">
    <citation type="submission" date="2021-09" db="EMBL/GenBank/DDBJ databases">
        <title>The genome of Mauremys mutica provides insights into the evolution of semi-aquatic lifestyle.</title>
        <authorList>
            <person name="Gong S."/>
            <person name="Gao Y."/>
        </authorList>
    </citation>
    <scope>NUCLEOTIDE SEQUENCE</scope>
    <source>
        <strain evidence="1">MM-2020</strain>
        <tissue evidence="1">Muscle</tissue>
    </source>
</reference>
<dbReference type="AlphaFoldDB" id="A0A9D3X6R1"/>
<sequence length="114" mass="13087">MCTEQHSLSAHTTLVRTVCHVGFERKTQHSLLIQVLGAHRMKNGAPIIIELHLANTKLGKKIHIKTHMKIDHTILLESFEQLYYVLPLFKNSCKKRHWSGLFSTLSINTAYQVL</sequence>
<dbReference type="EMBL" id="JAHDVG010000482">
    <property type="protein sequence ID" value="KAH1173725.1"/>
    <property type="molecule type" value="Genomic_DNA"/>
</dbReference>
<evidence type="ECO:0000313" key="1">
    <source>
        <dbReference type="EMBL" id="KAH1173725.1"/>
    </source>
</evidence>
<proteinExistence type="predicted"/>
<comment type="caution">
    <text evidence="1">The sequence shown here is derived from an EMBL/GenBank/DDBJ whole genome shotgun (WGS) entry which is preliminary data.</text>
</comment>
<keyword evidence="2" id="KW-1185">Reference proteome</keyword>
<dbReference type="Proteomes" id="UP000827986">
    <property type="component" value="Unassembled WGS sequence"/>
</dbReference>
<name>A0A9D3X6R1_9SAUR</name>
<organism evidence="1 2">
    <name type="scientific">Mauremys mutica</name>
    <name type="common">yellowpond turtle</name>
    <dbReference type="NCBI Taxonomy" id="74926"/>
    <lineage>
        <taxon>Eukaryota</taxon>
        <taxon>Metazoa</taxon>
        <taxon>Chordata</taxon>
        <taxon>Craniata</taxon>
        <taxon>Vertebrata</taxon>
        <taxon>Euteleostomi</taxon>
        <taxon>Archelosauria</taxon>
        <taxon>Testudinata</taxon>
        <taxon>Testudines</taxon>
        <taxon>Cryptodira</taxon>
        <taxon>Durocryptodira</taxon>
        <taxon>Testudinoidea</taxon>
        <taxon>Geoemydidae</taxon>
        <taxon>Geoemydinae</taxon>
        <taxon>Mauremys</taxon>
    </lineage>
</organism>
<evidence type="ECO:0000313" key="2">
    <source>
        <dbReference type="Proteomes" id="UP000827986"/>
    </source>
</evidence>
<accession>A0A9D3X6R1</accession>